<keyword evidence="3" id="KW-0808">Transferase</keyword>
<dbReference type="PANTHER" id="PTHR42942:SF1">
    <property type="entry name" value="ALKYLTRANSFERASE-LIKE PROTEIN 1"/>
    <property type="match status" value="1"/>
</dbReference>
<organism evidence="3">
    <name type="scientific">Caldilineaceae bacterium SB0662_bin_9</name>
    <dbReference type="NCBI Taxonomy" id="2605258"/>
    <lineage>
        <taxon>Bacteria</taxon>
        <taxon>Bacillati</taxon>
        <taxon>Chloroflexota</taxon>
        <taxon>Caldilineae</taxon>
        <taxon>Caldilineales</taxon>
        <taxon>Caldilineaceae</taxon>
    </lineage>
</organism>
<dbReference type="EMBL" id="VXPY01000070">
    <property type="protein sequence ID" value="MYD90625.1"/>
    <property type="molecule type" value="Genomic_DNA"/>
</dbReference>
<dbReference type="GO" id="GO:0008168">
    <property type="term" value="F:methyltransferase activity"/>
    <property type="evidence" value="ECO:0007669"/>
    <property type="project" value="UniProtKB-KW"/>
</dbReference>
<evidence type="ECO:0000313" key="3">
    <source>
        <dbReference type="EMBL" id="MYD90625.1"/>
    </source>
</evidence>
<comment type="caution">
    <text evidence="3">The sequence shown here is derived from an EMBL/GenBank/DDBJ whole genome shotgun (WGS) entry which is preliminary data.</text>
</comment>
<dbReference type="CDD" id="cd06445">
    <property type="entry name" value="ATase"/>
    <property type="match status" value="1"/>
</dbReference>
<evidence type="ECO:0000256" key="1">
    <source>
        <dbReference type="ARBA" id="ARBA00022763"/>
    </source>
</evidence>
<proteinExistence type="predicted"/>
<dbReference type="InterPro" id="IPR036217">
    <property type="entry name" value="MethylDNA_cys_MeTrfase_DNAb"/>
</dbReference>
<gene>
    <name evidence="3" type="ORF">F4Y08_09870</name>
</gene>
<keyword evidence="1" id="KW-0227">DNA damage</keyword>
<dbReference type="SUPFAM" id="SSF46767">
    <property type="entry name" value="Methylated DNA-protein cysteine methyltransferase, C-terminal domain"/>
    <property type="match status" value="1"/>
</dbReference>
<protein>
    <submittedName>
        <fullName evidence="3">Cysteine methyltransferase</fullName>
    </submittedName>
</protein>
<dbReference type="Pfam" id="PF01035">
    <property type="entry name" value="DNA_binding_1"/>
    <property type="match status" value="1"/>
</dbReference>
<accession>A0A6B1DUZ5</accession>
<keyword evidence="3" id="KW-0489">Methyltransferase</keyword>
<dbReference type="AlphaFoldDB" id="A0A6B1DUZ5"/>
<feature type="domain" description="Methylated-DNA-[protein]-cysteine S-methyltransferase DNA binding" evidence="2">
    <location>
        <begin position="10"/>
        <end position="87"/>
    </location>
</feature>
<dbReference type="Gene3D" id="1.10.10.10">
    <property type="entry name" value="Winged helix-like DNA-binding domain superfamily/Winged helix DNA-binding domain"/>
    <property type="match status" value="1"/>
</dbReference>
<name>A0A6B1DUZ5_9CHLR</name>
<sequence>MRAPRKATWERIYATVRKIPHGRVATYGQVARLTGQCTARMVGYAMAGLEADTDVPWHRVINAKGEISPRAGMGAEHQRQRLLEEGVRFNEQGRIDFGRYGLFPVSRSDAARQL</sequence>
<reference evidence="3" key="1">
    <citation type="submission" date="2019-09" db="EMBL/GenBank/DDBJ databases">
        <title>Characterisation of the sponge microbiome using genome-centric metagenomics.</title>
        <authorList>
            <person name="Engelberts J.P."/>
            <person name="Robbins S.J."/>
            <person name="De Goeij J.M."/>
            <person name="Aranda M."/>
            <person name="Bell S.C."/>
            <person name="Webster N.S."/>
        </authorList>
    </citation>
    <scope>NUCLEOTIDE SEQUENCE</scope>
    <source>
        <strain evidence="3">SB0662_bin_9</strain>
    </source>
</reference>
<dbReference type="InterPro" id="IPR036388">
    <property type="entry name" value="WH-like_DNA-bd_sf"/>
</dbReference>
<dbReference type="InterPro" id="IPR014048">
    <property type="entry name" value="MethylDNA_cys_MeTrfase_DNA-bd"/>
</dbReference>
<dbReference type="GO" id="GO:0006281">
    <property type="term" value="P:DNA repair"/>
    <property type="evidence" value="ECO:0007669"/>
    <property type="project" value="InterPro"/>
</dbReference>
<dbReference type="PANTHER" id="PTHR42942">
    <property type="entry name" value="6-O-METHYLGUANINE DNA METHYLTRANSFERASE"/>
    <property type="match status" value="1"/>
</dbReference>
<dbReference type="GO" id="GO:0032259">
    <property type="term" value="P:methylation"/>
    <property type="evidence" value="ECO:0007669"/>
    <property type="project" value="UniProtKB-KW"/>
</dbReference>
<dbReference type="InterPro" id="IPR052520">
    <property type="entry name" value="ATL_DNA_repair"/>
</dbReference>
<evidence type="ECO:0000259" key="2">
    <source>
        <dbReference type="Pfam" id="PF01035"/>
    </source>
</evidence>